<proteinExistence type="predicted"/>
<evidence type="ECO:0000313" key="3">
    <source>
        <dbReference type="EMBL" id="MBC2664402.1"/>
    </source>
</evidence>
<protein>
    <submittedName>
        <fullName evidence="3">Uncharacterized protein</fullName>
    </submittedName>
</protein>
<gene>
    <name evidence="3" type="ORF">H7F51_02595</name>
</gene>
<accession>A0A7X1FQ74</accession>
<dbReference type="EMBL" id="JACLAW010000002">
    <property type="protein sequence ID" value="MBC2664402.1"/>
    <property type="molecule type" value="Genomic_DNA"/>
</dbReference>
<sequence>MIARLPRLFTVRLLAALLLACVGLQAGAPLTAPLERTHGSAFSASTHEVALAGQRRAETVRIAPEVPPLVPVAVTLVAITVLALTGQPAPRPHSTGPPARDEIARRPSPRAPPLA</sequence>
<reference evidence="3 4" key="1">
    <citation type="submission" date="2020-08" db="EMBL/GenBank/DDBJ databases">
        <title>The genome sequence of type strain Novosphingobium flavum NBRC 111647.</title>
        <authorList>
            <person name="Liu Y."/>
        </authorList>
    </citation>
    <scope>NUCLEOTIDE SEQUENCE [LARGE SCALE GENOMIC DNA]</scope>
    <source>
        <strain evidence="3 4">NBRC 111647</strain>
    </source>
</reference>
<feature type="region of interest" description="Disordered" evidence="1">
    <location>
        <begin position="87"/>
        <end position="115"/>
    </location>
</feature>
<evidence type="ECO:0000313" key="4">
    <source>
        <dbReference type="Proteomes" id="UP000566813"/>
    </source>
</evidence>
<keyword evidence="4" id="KW-1185">Reference proteome</keyword>
<feature type="signal peptide" evidence="2">
    <location>
        <begin position="1"/>
        <end position="28"/>
    </location>
</feature>
<dbReference type="Proteomes" id="UP000566813">
    <property type="component" value="Unassembled WGS sequence"/>
</dbReference>
<dbReference type="AlphaFoldDB" id="A0A7X1FQ74"/>
<feature type="chain" id="PRO_5031228573" evidence="2">
    <location>
        <begin position="29"/>
        <end position="115"/>
    </location>
</feature>
<organism evidence="3 4">
    <name type="scientific">Novosphingobium flavum</name>
    <dbReference type="NCBI Taxonomy" id="1778672"/>
    <lineage>
        <taxon>Bacteria</taxon>
        <taxon>Pseudomonadati</taxon>
        <taxon>Pseudomonadota</taxon>
        <taxon>Alphaproteobacteria</taxon>
        <taxon>Sphingomonadales</taxon>
        <taxon>Sphingomonadaceae</taxon>
        <taxon>Novosphingobium</taxon>
    </lineage>
</organism>
<name>A0A7X1FQ74_9SPHN</name>
<evidence type="ECO:0000256" key="2">
    <source>
        <dbReference type="SAM" id="SignalP"/>
    </source>
</evidence>
<keyword evidence="2" id="KW-0732">Signal</keyword>
<comment type="caution">
    <text evidence="3">The sequence shown here is derived from an EMBL/GenBank/DDBJ whole genome shotgun (WGS) entry which is preliminary data.</text>
</comment>
<evidence type="ECO:0000256" key="1">
    <source>
        <dbReference type="SAM" id="MobiDB-lite"/>
    </source>
</evidence>